<evidence type="ECO:0000313" key="12">
    <source>
        <dbReference type="Proteomes" id="UP001589734"/>
    </source>
</evidence>
<feature type="coiled-coil region" evidence="7">
    <location>
        <begin position="811"/>
        <end position="841"/>
    </location>
</feature>
<dbReference type="InterPro" id="IPR022641">
    <property type="entry name" value="CheR_N"/>
</dbReference>
<dbReference type="PROSITE" id="PS50123">
    <property type="entry name" value="CHER"/>
    <property type="match status" value="1"/>
</dbReference>
<dbReference type="Pfam" id="PF01739">
    <property type="entry name" value="CheR"/>
    <property type="match status" value="1"/>
</dbReference>
<evidence type="ECO:0000259" key="9">
    <source>
        <dbReference type="PROSITE" id="PS50122"/>
    </source>
</evidence>
<evidence type="ECO:0000259" key="10">
    <source>
        <dbReference type="PROSITE" id="PS50123"/>
    </source>
</evidence>
<evidence type="ECO:0000256" key="2">
    <source>
        <dbReference type="ARBA" id="ARBA00012534"/>
    </source>
</evidence>
<gene>
    <name evidence="11" type="ORF">ACFFLS_05310</name>
</gene>
<protein>
    <recommendedName>
        <fullName evidence="2">protein-glutamate O-methyltransferase</fullName>
        <ecNumber evidence="2">2.1.1.80</ecNumber>
    </recommendedName>
</protein>
<dbReference type="InterPro" id="IPR050903">
    <property type="entry name" value="Bact_Chemotaxis_MeTrfase"/>
</dbReference>
<dbReference type="PANTHER" id="PTHR24422">
    <property type="entry name" value="CHEMOTAXIS PROTEIN METHYLTRANSFERASE"/>
    <property type="match status" value="1"/>
</dbReference>
<dbReference type="SUPFAM" id="SSF47757">
    <property type="entry name" value="Chemotaxis receptor methyltransferase CheR, N-terminal domain"/>
    <property type="match status" value="1"/>
</dbReference>
<dbReference type="Pfam" id="PF01339">
    <property type="entry name" value="CheB_methylest"/>
    <property type="match status" value="1"/>
</dbReference>
<evidence type="ECO:0000256" key="7">
    <source>
        <dbReference type="SAM" id="Coils"/>
    </source>
</evidence>
<dbReference type="RefSeq" id="WP_379682360.1">
    <property type="nucleotide sequence ID" value="NZ_JBHLYW010000006.1"/>
</dbReference>
<dbReference type="SUPFAM" id="SSF55785">
    <property type="entry name" value="PYP-like sensor domain (PAS domain)"/>
    <property type="match status" value="1"/>
</dbReference>
<dbReference type="Gene3D" id="1.10.155.10">
    <property type="entry name" value="Chemotaxis receptor methyltransferase CheR, N-terminal domain"/>
    <property type="match status" value="1"/>
</dbReference>
<evidence type="ECO:0000256" key="3">
    <source>
        <dbReference type="ARBA" id="ARBA00022603"/>
    </source>
</evidence>
<dbReference type="PROSITE" id="PS50122">
    <property type="entry name" value="CHEB"/>
    <property type="match status" value="1"/>
</dbReference>
<dbReference type="GO" id="GO:0032259">
    <property type="term" value="P:methylation"/>
    <property type="evidence" value="ECO:0007669"/>
    <property type="project" value="UniProtKB-KW"/>
</dbReference>
<dbReference type="CDD" id="cd00075">
    <property type="entry name" value="HATPase"/>
    <property type="match status" value="1"/>
</dbReference>
<comment type="caution">
    <text evidence="6">Lacks conserved residue(s) required for the propagation of feature annotation.</text>
</comment>
<keyword evidence="5" id="KW-0949">S-adenosyl-L-methionine</keyword>
<feature type="domain" description="CheR-type methyltransferase" evidence="10">
    <location>
        <begin position="211"/>
        <end position="452"/>
    </location>
</feature>
<dbReference type="InterPro" id="IPR003594">
    <property type="entry name" value="HATPase_dom"/>
</dbReference>
<dbReference type="InterPro" id="IPR036804">
    <property type="entry name" value="CheR_N_sf"/>
</dbReference>
<dbReference type="InterPro" id="IPR000673">
    <property type="entry name" value="Sig_transdc_resp-reg_Me-estase"/>
</dbReference>
<dbReference type="InterPro" id="IPR000780">
    <property type="entry name" value="CheR_MeTrfase"/>
</dbReference>
<keyword evidence="3 11" id="KW-0489">Methyltransferase</keyword>
<dbReference type="Proteomes" id="UP001589734">
    <property type="component" value="Unassembled WGS sequence"/>
</dbReference>
<dbReference type="InterPro" id="IPR022642">
    <property type="entry name" value="CheR_C"/>
</dbReference>
<keyword evidence="7" id="KW-0175">Coiled coil</keyword>
<dbReference type="Gene3D" id="3.30.565.10">
    <property type="entry name" value="Histidine kinase-like ATPase, C-terminal domain"/>
    <property type="match status" value="1"/>
</dbReference>
<comment type="catalytic activity">
    <reaction evidence="1">
        <text>L-glutamyl-[protein] + S-adenosyl-L-methionine = [protein]-L-glutamate 5-O-methyl ester + S-adenosyl-L-homocysteine</text>
        <dbReference type="Rhea" id="RHEA:24452"/>
        <dbReference type="Rhea" id="RHEA-COMP:10208"/>
        <dbReference type="Rhea" id="RHEA-COMP:10311"/>
        <dbReference type="ChEBI" id="CHEBI:29973"/>
        <dbReference type="ChEBI" id="CHEBI:57856"/>
        <dbReference type="ChEBI" id="CHEBI:59789"/>
        <dbReference type="ChEBI" id="CHEBI:82795"/>
        <dbReference type="EC" id="2.1.1.80"/>
    </reaction>
</comment>
<feature type="coiled-coil region" evidence="7">
    <location>
        <begin position="663"/>
        <end position="711"/>
    </location>
</feature>
<dbReference type="Gene3D" id="1.10.287.130">
    <property type="match status" value="1"/>
</dbReference>
<dbReference type="Pfam" id="PF02518">
    <property type="entry name" value="HATPase_c"/>
    <property type="match status" value="1"/>
</dbReference>
<dbReference type="EMBL" id="JBHLYW010000006">
    <property type="protein sequence ID" value="MFC0076447.1"/>
    <property type="molecule type" value="Genomic_DNA"/>
</dbReference>
<dbReference type="PANTHER" id="PTHR24422:SF10">
    <property type="entry name" value="CHEMOTAXIS PROTEIN METHYLTRANSFERASE 2"/>
    <property type="match status" value="1"/>
</dbReference>
<dbReference type="Pfam" id="PF03705">
    <property type="entry name" value="CheR_N"/>
    <property type="match status" value="1"/>
</dbReference>
<dbReference type="InterPro" id="IPR035965">
    <property type="entry name" value="PAS-like_dom_sf"/>
</dbReference>
<evidence type="ECO:0000256" key="5">
    <source>
        <dbReference type="ARBA" id="ARBA00022691"/>
    </source>
</evidence>
<dbReference type="Gene3D" id="3.40.50.150">
    <property type="entry name" value="Vaccinia Virus protein VP39"/>
    <property type="match status" value="1"/>
</dbReference>
<dbReference type="Gene3D" id="3.30.450.20">
    <property type="entry name" value="PAS domain"/>
    <property type="match status" value="1"/>
</dbReference>
<dbReference type="InterPro" id="IPR036890">
    <property type="entry name" value="HATPase_C_sf"/>
</dbReference>
<evidence type="ECO:0000256" key="1">
    <source>
        <dbReference type="ARBA" id="ARBA00001541"/>
    </source>
</evidence>
<feature type="domain" description="CheB-type methylesterase" evidence="9">
    <location>
        <begin position="6"/>
        <end position="158"/>
    </location>
</feature>
<dbReference type="Gene3D" id="3.40.50.180">
    <property type="entry name" value="Methylesterase CheB, C-terminal domain"/>
    <property type="match status" value="1"/>
</dbReference>
<reference evidence="11 12" key="1">
    <citation type="submission" date="2024-09" db="EMBL/GenBank/DDBJ databases">
        <authorList>
            <person name="Sun Q."/>
            <person name="Mori K."/>
        </authorList>
    </citation>
    <scope>NUCLEOTIDE SEQUENCE [LARGE SCALE GENOMIC DNA]</scope>
    <source>
        <strain evidence="11 12">CGMCC 1.12926</strain>
    </source>
</reference>
<accession>A0ABV6BLX1</accession>
<evidence type="ECO:0000259" key="8">
    <source>
        <dbReference type="PROSITE" id="PS50109"/>
    </source>
</evidence>
<dbReference type="InterPro" id="IPR005467">
    <property type="entry name" value="His_kinase_dom"/>
</dbReference>
<organism evidence="11 12">
    <name type="scientific">Flavobacterium procerum</name>
    <dbReference type="NCBI Taxonomy" id="1455569"/>
    <lineage>
        <taxon>Bacteria</taxon>
        <taxon>Pseudomonadati</taxon>
        <taxon>Bacteroidota</taxon>
        <taxon>Flavobacteriia</taxon>
        <taxon>Flavobacteriales</taxon>
        <taxon>Flavobacteriaceae</taxon>
        <taxon>Flavobacterium</taxon>
    </lineage>
</organism>
<dbReference type="SUPFAM" id="SSF47384">
    <property type="entry name" value="Homodimeric domain of signal transducing histidine kinase"/>
    <property type="match status" value="1"/>
</dbReference>
<sequence>MKTNEPINQSNINFQVTAIGSSPAEIDVLKKIISDLPSDAGRAYLIFENFSATQTPNLADELAAHTKIPVTEIVHHIDVQSNHIYVIPENNFLIYEDEILKLKPTTRSTKTNNGFDIFFETVGNTFKSYSIGLILTWSPFDGSTGLKKLKEAGGSTIAALSKKGFIQNAVTSEYIDYFTPPDEIADKLLQIHERNLVTHSYGEKESTPDEQELLHQIIEILFLRTGTDFQHYKHTTLRRRIAKRMVVTKQETFEKYLILLRNNTKEQDFLFDDLLISVTYFFRDQEAFDNLCQSIFPSLIENLTNSTLRFWSAGCSTGEEAYSLAICIHDYLKEIDRNDIKVQIIASDLSEKCISKARLATYTAQDIKNISEKRLQKYFTKRDNSFHVNKIIRDMCVFAVHDLSKDAPFAKIDLVLCRNVLIYFDTDLQNQVLASFHYALRDKGFLFLGKPEWTQHVQHLFATVDKLNRIYTRKAVEQFLPKKITRTDYNPPKINESSDPETNYRKIASDILLEHYSPAAVIINEDLEIVHFHGDTSPFLQPAPGKPSFNILNMVREEWGFELRNNILKARNEKKNFSGDFISLKKQSFLTSFEIIYLPAYTDLLLIIFCKKTIASADSNNHNSLEMEKELLQLRGDFKRVTEEQQIYFEELQTTNEELVSSNEEMLMINQQLENSTQELQSNNQELSSVNDELQNRREELASMRNFYESIVNTIKEPLLIIDKNFIIKSANPAFYNYFKTNEEQTESLSIFDIGNSHWDIPAFRESVLKKVSHDEIVENFKIQFDFDIQGKKIMLINATPIVNTDPNGMILIALEDITDLEQSHESLKNKNLELHNYTKQLESFTIAASDNLLEPIRKIYMFGKKLLDAEKTLTESGKHNLNRLLSSAVNMNQLLEDLIDYSKINFGQKEFKKTDLNIVLKKVLSDLKSSISKQKATIEINTLPTLRIIPSQMQQLLTHLISNAIKYAKQDSSPNIKIGVAEVAPNELIDFGADFETQYIKLFISDNGIGFPKNFETLIFNPFYKLNTSDEQYGSGLGLTLVQKIVHNHKGFIKLSSEPNKGTTAYIYLPV</sequence>
<dbReference type="InterPro" id="IPR029063">
    <property type="entry name" value="SAM-dependent_MTases_sf"/>
</dbReference>
<keyword evidence="4" id="KW-0808">Transferase</keyword>
<dbReference type="InterPro" id="IPR035909">
    <property type="entry name" value="CheB_C"/>
</dbReference>
<proteinExistence type="predicted"/>
<name>A0ABV6BLX1_9FLAO</name>
<evidence type="ECO:0000313" key="11">
    <source>
        <dbReference type="EMBL" id="MFC0076447.1"/>
    </source>
</evidence>
<dbReference type="SUPFAM" id="SSF55874">
    <property type="entry name" value="ATPase domain of HSP90 chaperone/DNA topoisomerase II/histidine kinase"/>
    <property type="match status" value="1"/>
</dbReference>
<dbReference type="GO" id="GO:0008168">
    <property type="term" value="F:methyltransferase activity"/>
    <property type="evidence" value="ECO:0007669"/>
    <property type="project" value="UniProtKB-KW"/>
</dbReference>
<dbReference type="InterPro" id="IPR036097">
    <property type="entry name" value="HisK_dim/P_sf"/>
</dbReference>
<dbReference type="EC" id="2.1.1.80" evidence="2"/>
<comment type="caution">
    <text evidence="11">The sequence shown here is derived from an EMBL/GenBank/DDBJ whole genome shotgun (WGS) entry which is preliminary data.</text>
</comment>
<evidence type="ECO:0000256" key="6">
    <source>
        <dbReference type="PROSITE-ProRule" id="PRU00050"/>
    </source>
</evidence>
<dbReference type="SUPFAM" id="SSF53335">
    <property type="entry name" value="S-adenosyl-L-methionine-dependent methyltransferases"/>
    <property type="match status" value="1"/>
</dbReference>
<dbReference type="SMART" id="SM00387">
    <property type="entry name" value="HATPase_c"/>
    <property type="match status" value="1"/>
</dbReference>
<dbReference type="SUPFAM" id="SSF52738">
    <property type="entry name" value="Methylesterase CheB, C-terminal domain"/>
    <property type="match status" value="1"/>
</dbReference>
<dbReference type="PRINTS" id="PR00996">
    <property type="entry name" value="CHERMTFRASE"/>
</dbReference>
<evidence type="ECO:0000256" key="4">
    <source>
        <dbReference type="ARBA" id="ARBA00022679"/>
    </source>
</evidence>
<keyword evidence="12" id="KW-1185">Reference proteome</keyword>
<dbReference type="PROSITE" id="PS50109">
    <property type="entry name" value="HIS_KIN"/>
    <property type="match status" value="1"/>
</dbReference>
<feature type="domain" description="Histidine kinase" evidence="8">
    <location>
        <begin position="848"/>
        <end position="1072"/>
    </location>
</feature>
<dbReference type="SMART" id="SM00138">
    <property type="entry name" value="MeTrc"/>
    <property type="match status" value="1"/>
</dbReference>